<keyword evidence="2" id="KW-1133">Transmembrane helix</keyword>
<gene>
    <name evidence="3" type="ORF">SAMN04488558_101236</name>
</gene>
<accession>A0A1H8ZF93</accession>
<reference evidence="3 4" key="1">
    <citation type="submission" date="2016-10" db="EMBL/GenBank/DDBJ databases">
        <authorList>
            <person name="de Groot N.N."/>
        </authorList>
    </citation>
    <scope>NUCLEOTIDE SEQUENCE [LARGE SCALE GENOMIC DNA]</scope>
    <source>
        <strain evidence="3 4">DSM 15695</strain>
    </source>
</reference>
<organism evidence="3 4">
    <name type="scientific">Ignavigranum ruoffiae</name>
    <dbReference type="NCBI Taxonomy" id="89093"/>
    <lineage>
        <taxon>Bacteria</taxon>
        <taxon>Bacillati</taxon>
        <taxon>Bacillota</taxon>
        <taxon>Bacilli</taxon>
        <taxon>Lactobacillales</taxon>
        <taxon>Aerococcaceae</taxon>
        <taxon>Ignavigranum</taxon>
    </lineage>
</organism>
<dbReference type="EMBL" id="FOEN01000001">
    <property type="protein sequence ID" value="SEP63076.1"/>
    <property type="molecule type" value="Genomic_DNA"/>
</dbReference>
<sequence length="515" mass="59116">MTEKDIRKKIYIVIIILILLVGGYVISRPYLPTVEKKYQEFNQAMQSIFNPQPESSEQSQETSPELTSQSESPEHSETTEVTSQQSSEETSEETTTSTEQKLSLALQDYVELEFKGIDQMGEVSARFDKAKLESVLSEYEWSSSVDEISDQIHFQVNPDKDLANQDRIKVSLTQDLPNIFKNDYFYATVKGLKVQPKFSQEDLKKAIEISYQGFSGTGKAVLESHFQAPFEDLEVYLTDDSQNLKNGDQITIALTQPSLKLLEDQDYLVENEGKISYTVAGLEEPETLSLETLNRHVVVNFVGTSGVGQARIDTTFQPPYSNFLNKEAFEVENNGAIRNNDVVKIKIKPEILEKMKEAGLLVEEQGQIERQAQNMLQVAEQFKDLKDWQNLIKKIDEKIKQKYPDTLFGAYEIKAERYYYRPYHTANDLLELENVTQDGTIVGVYTITSYDRDKKQVRDTETEVFGFTDLFVNDENQLTSDKYTEYSYKYDNTYTLDSVFQILEGYNFKAVKLKD</sequence>
<feature type="compositionally biased region" description="Low complexity" evidence="1">
    <location>
        <begin position="51"/>
        <end position="71"/>
    </location>
</feature>
<dbReference type="AlphaFoldDB" id="A0A1H8ZF93"/>
<dbReference type="Proteomes" id="UP000198833">
    <property type="component" value="Unassembled WGS sequence"/>
</dbReference>
<name>A0A1H8ZF93_9LACT</name>
<protein>
    <submittedName>
        <fullName evidence="3">Uncharacterized protein</fullName>
    </submittedName>
</protein>
<evidence type="ECO:0000256" key="1">
    <source>
        <dbReference type="SAM" id="MobiDB-lite"/>
    </source>
</evidence>
<feature type="region of interest" description="Disordered" evidence="1">
    <location>
        <begin position="51"/>
        <end position="100"/>
    </location>
</feature>
<dbReference type="RefSeq" id="WP_092569939.1">
    <property type="nucleotide sequence ID" value="NZ_CALUDV010000002.1"/>
</dbReference>
<evidence type="ECO:0000313" key="3">
    <source>
        <dbReference type="EMBL" id="SEP63076.1"/>
    </source>
</evidence>
<evidence type="ECO:0000313" key="4">
    <source>
        <dbReference type="Proteomes" id="UP000198833"/>
    </source>
</evidence>
<feature type="transmembrane region" description="Helical" evidence="2">
    <location>
        <begin position="12"/>
        <end position="31"/>
    </location>
</feature>
<dbReference type="OrthoDB" id="2241253at2"/>
<keyword evidence="2" id="KW-0472">Membrane</keyword>
<proteinExistence type="predicted"/>
<evidence type="ECO:0000256" key="2">
    <source>
        <dbReference type="SAM" id="Phobius"/>
    </source>
</evidence>
<keyword evidence="2" id="KW-0812">Transmembrane</keyword>
<dbReference type="STRING" id="89093.SAMN04488558_101236"/>
<keyword evidence="4" id="KW-1185">Reference proteome</keyword>
<feature type="compositionally biased region" description="Low complexity" evidence="1">
    <location>
        <begin position="79"/>
        <end position="100"/>
    </location>
</feature>